<keyword evidence="1" id="KW-0812">Transmembrane</keyword>
<dbReference type="HOGENOM" id="CLU_102516_0_0_9"/>
<comment type="caution">
    <text evidence="2">The sequence shown here is derived from an EMBL/GenBank/DDBJ whole genome shotgun (WGS) entry which is preliminary data.</text>
</comment>
<dbReference type="STRING" id="483218.BACPEC_01483"/>
<keyword evidence="1" id="KW-0472">Membrane</keyword>
<gene>
    <name evidence="2" type="ORF">BACPEC_01483</name>
</gene>
<name>B7ATL1_9FIRM</name>
<proteinExistence type="predicted"/>
<organism evidence="2 3">
    <name type="scientific">[Bacteroides] pectinophilus ATCC 43243</name>
    <dbReference type="NCBI Taxonomy" id="483218"/>
    <lineage>
        <taxon>Bacteria</taxon>
        <taxon>Bacillati</taxon>
        <taxon>Bacillota</taxon>
        <taxon>Clostridia</taxon>
        <taxon>Eubacteriales</taxon>
    </lineage>
</organism>
<dbReference type="EMBL" id="ABVQ01000036">
    <property type="protein sequence ID" value="EEC56995.1"/>
    <property type="molecule type" value="Genomic_DNA"/>
</dbReference>
<dbReference type="eggNOG" id="ENOG5032UTX">
    <property type="taxonomic scope" value="Bacteria"/>
</dbReference>
<accession>B7ATL1</accession>
<keyword evidence="1" id="KW-1133">Transmembrane helix</keyword>
<sequence length="205" mass="23622">MEGTAMGNTDVKQNSKGFVVGGYTFETKEEADAAKEELEAIKYLSSKADYNDIGQVYRLYNNILDKQLFRSPVGMDYIKKLQQQLYKSKAVPNGQIRPIPINVETQQAMDDRREALSSRGKVKELQREVFMYKSRFNKSVIINVALVIIIIVMIAITATSSNPNILNYETKLQDKYSSWQEELDRRQKVIEQKEKELHISDNNMK</sequence>
<evidence type="ECO:0000256" key="1">
    <source>
        <dbReference type="SAM" id="Phobius"/>
    </source>
</evidence>
<evidence type="ECO:0000313" key="2">
    <source>
        <dbReference type="EMBL" id="EEC56995.1"/>
    </source>
</evidence>
<reference evidence="2 3" key="2">
    <citation type="submission" date="2008-11" db="EMBL/GenBank/DDBJ databases">
        <authorList>
            <person name="Fulton L."/>
            <person name="Clifton S."/>
            <person name="Fulton B."/>
            <person name="Xu J."/>
            <person name="Minx P."/>
            <person name="Pepin K.H."/>
            <person name="Johnson M."/>
            <person name="Bhonagiri V."/>
            <person name="Nash W.E."/>
            <person name="Mardis E.R."/>
            <person name="Wilson R.K."/>
        </authorList>
    </citation>
    <scope>NUCLEOTIDE SEQUENCE [LARGE SCALE GENOMIC DNA]</scope>
    <source>
        <strain evidence="2 3">ATCC 43243</strain>
    </source>
</reference>
<dbReference type="Proteomes" id="UP000003136">
    <property type="component" value="Unassembled WGS sequence"/>
</dbReference>
<reference evidence="2 3" key="1">
    <citation type="submission" date="2008-11" db="EMBL/GenBank/DDBJ databases">
        <title>Draft genome sequence of Bacteroides pectinophilus (ATCC 43243).</title>
        <authorList>
            <person name="Sudarsanam P."/>
            <person name="Ley R."/>
            <person name="Guruge J."/>
            <person name="Turnbaugh P.J."/>
            <person name="Mahowald M."/>
            <person name="Liep D."/>
            <person name="Gordon J."/>
        </authorList>
    </citation>
    <scope>NUCLEOTIDE SEQUENCE [LARGE SCALE GENOMIC DNA]</scope>
    <source>
        <strain evidence="2 3">ATCC 43243</strain>
    </source>
</reference>
<feature type="transmembrane region" description="Helical" evidence="1">
    <location>
        <begin position="140"/>
        <end position="158"/>
    </location>
</feature>
<keyword evidence="3" id="KW-1185">Reference proteome</keyword>
<evidence type="ECO:0000313" key="3">
    <source>
        <dbReference type="Proteomes" id="UP000003136"/>
    </source>
</evidence>
<protein>
    <submittedName>
        <fullName evidence="2">Uncharacterized protein</fullName>
    </submittedName>
</protein>
<dbReference type="AlphaFoldDB" id="B7ATL1"/>